<dbReference type="InterPro" id="IPR003812">
    <property type="entry name" value="Fido"/>
</dbReference>
<dbReference type="EMBL" id="UINC01032274">
    <property type="protein sequence ID" value="SVB19665.1"/>
    <property type="molecule type" value="Genomic_DNA"/>
</dbReference>
<organism evidence="2">
    <name type="scientific">marine metagenome</name>
    <dbReference type="NCBI Taxonomy" id="408172"/>
    <lineage>
        <taxon>unclassified sequences</taxon>
        <taxon>metagenomes</taxon>
        <taxon>ecological metagenomes</taxon>
    </lineage>
</organism>
<feature type="domain" description="Fido" evidence="1">
    <location>
        <begin position="123"/>
        <end position="272"/>
    </location>
</feature>
<dbReference type="Gene3D" id="1.10.3290.10">
    <property type="entry name" value="Fido-like domain"/>
    <property type="match status" value="1"/>
</dbReference>
<reference evidence="2" key="1">
    <citation type="submission" date="2018-05" db="EMBL/GenBank/DDBJ databases">
        <authorList>
            <person name="Lanie J.A."/>
            <person name="Ng W.-L."/>
            <person name="Kazmierczak K.M."/>
            <person name="Andrzejewski T.M."/>
            <person name="Davidsen T.M."/>
            <person name="Wayne K.J."/>
            <person name="Tettelin H."/>
            <person name="Glass J.I."/>
            <person name="Rusch D."/>
            <person name="Podicherti R."/>
            <person name="Tsui H.-C.T."/>
            <person name="Winkler M.E."/>
        </authorList>
    </citation>
    <scope>NUCLEOTIDE SEQUENCE</scope>
</reference>
<dbReference type="PROSITE" id="PS51459">
    <property type="entry name" value="FIDO"/>
    <property type="match status" value="1"/>
</dbReference>
<name>A0A382C0P5_9ZZZZ</name>
<dbReference type="SUPFAM" id="SSF140931">
    <property type="entry name" value="Fic-like"/>
    <property type="match status" value="1"/>
</dbReference>
<dbReference type="PANTHER" id="PTHR13504:SF38">
    <property type="entry name" value="FIDO DOMAIN-CONTAINING PROTEIN"/>
    <property type="match status" value="1"/>
</dbReference>
<gene>
    <name evidence="2" type="ORF">METZ01_LOCUS172519</name>
</gene>
<evidence type="ECO:0000259" key="1">
    <source>
        <dbReference type="PROSITE" id="PS51459"/>
    </source>
</evidence>
<dbReference type="InterPro" id="IPR036597">
    <property type="entry name" value="Fido-like_dom_sf"/>
</dbReference>
<dbReference type="PANTHER" id="PTHR13504">
    <property type="entry name" value="FIDO DOMAIN-CONTAINING PROTEIN DDB_G0283145"/>
    <property type="match status" value="1"/>
</dbReference>
<feature type="non-terminal residue" evidence="2">
    <location>
        <position position="333"/>
    </location>
</feature>
<proteinExistence type="predicted"/>
<protein>
    <recommendedName>
        <fullName evidence="1">Fido domain-containing protein</fullName>
    </recommendedName>
</protein>
<dbReference type="AlphaFoldDB" id="A0A382C0P5"/>
<sequence length="333" mass="36550">MFTTVVPRGGRLVTHRSGARCYEPSPLPPSPDLSLSPAQWRRVTDAERALGRLEGKLQGTRWAPALVQLTALQEAVAAARLDGGHLELRQLLWWQLDGERAEVGGHTGALRLAAQHATLVVEAGSLDIESIHARLFQHVQGREGRGGQLRSSVIWLGTPGSTVRDAPYVPPSPTGLREHVASLSRYLSESAQWPRLVHSALAYYQAETLHPFLDGSGRVARILLVRCLAGAENSTAPILLRPSLVWARNSREHFELLQRLREQGDFEAWIAEFSGSIHRASEHASSLVSKVESWLQESADRVLRDLPGQRPVATQLLEALPGTPLIDVPQVAE</sequence>
<evidence type="ECO:0000313" key="2">
    <source>
        <dbReference type="EMBL" id="SVB19665.1"/>
    </source>
</evidence>
<dbReference type="InterPro" id="IPR040198">
    <property type="entry name" value="Fido_containing"/>
</dbReference>
<dbReference type="Pfam" id="PF02661">
    <property type="entry name" value="Fic"/>
    <property type="match status" value="1"/>
</dbReference>
<accession>A0A382C0P5</accession>